<proteinExistence type="predicted"/>
<dbReference type="Pfam" id="PF05973">
    <property type="entry name" value="Gp49"/>
    <property type="match status" value="1"/>
</dbReference>
<protein>
    <recommendedName>
        <fullName evidence="3">Phage derived protein Gp49-like</fullName>
    </recommendedName>
</protein>
<dbReference type="AlphaFoldDB" id="A0A1H5PMI7"/>
<dbReference type="SUPFAM" id="SSF143011">
    <property type="entry name" value="RelE-like"/>
    <property type="match status" value="1"/>
</dbReference>
<dbReference type="OrthoDB" id="330810at2"/>
<dbReference type="STRING" id="561176.SAMN04488561_4635"/>
<sequence length="116" mass="13134">MDAWVIHEHPDVARWLEGLTGTTAVTVAAALDRLAEDGPALGRPTVDSIKGSRHHNMKELRARTVRILFVFDPRRAAILLVAGDKRGEWERWYKASIPLADDRYDEWLTMLDEGKA</sequence>
<evidence type="ECO:0008006" key="3">
    <source>
        <dbReference type="Google" id="ProtNLM"/>
    </source>
</evidence>
<keyword evidence="2" id="KW-1185">Reference proteome</keyword>
<name>A0A1H5PMI7_9ACTN</name>
<dbReference type="Proteomes" id="UP000181980">
    <property type="component" value="Unassembled WGS sequence"/>
</dbReference>
<dbReference type="RefSeq" id="WP_069109450.1">
    <property type="nucleotide sequence ID" value="NZ_FNUC01000004.1"/>
</dbReference>
<organism evidence="1 2">
    <name type="scientific">Jiangella alba</name>
    <dbReference type="NCBI Taxonomy" id="561176"/>
    <lineage>
        <taxon>Bacteria</taxon>
        <taxon>Bacillati</taxon>
        <taxon>Actinomycetota</taxon>
        <taxon>Actinomycetes</taxon>
        <taxon>Jiangellales</taxon>
        <taxon>Jiangellaceae</taxon>
        <taxon>Jiangella</taxon>
    </lineage>
</organism>
<evidence type="ECO:0000313" key="2">
    <source>
        <dbReference type="Proteomes" id="UP000181980"/>
    </source>
</evidence>
<dbReference type="InterPro" id="IPR009241">
    <property type="entry name" value="HigB-like"/>
</dbReference>
<gene>
    <name evidence="1" type="ORF">SAMN04488561_4635</name>
</gene>
<evidence type="ECO:0000313" key="1">
    <source>
        <dbReference type="EMBL" id="SEF14428.1"/>
    </source>
</evidence>
<dbReference type="InterPro" id="IPR035093">
    <property type="entry name" value="RelE/ParE_toxin_dom_sf"/>
</dbReference>
<reference evidence="2" key="1">
    <citation type="submission" date="2016-10" db="EMBL/GenBank/DDBJ databases">
        <authorList>
            <person name="Varghese N."/>
            <person name="Submissions S."/>
        </authorList>
    </citation>
    <scope>NUCLEOTIDE SEQUENCE [LARGE SCALE GENOMIC DNA]</scope>
    <source>
        <strain evidence="2">DSM 45237</strain>
    </source>
</reference>
<dbReference type="EMBL" id="FNUC01000004">
    <property type="protein sequence ID" value="SEF14428.1"/>
    <property type="molecule type" value="Genomic_DNA"/>
</dbReference>
<accession>A0A1H5PMI7</accession>